<dbReference type="PANTHER" id="PTHR46148:SF60">
    <property type="entry name" value="CHROMO DOMAIN-CONTAINING PROTEIN"/>
    <property type="match status" value="1"/>
</dbReference>
<dbReference type="InterPro" id="IPR056924">
    <property type="entry name" value="SH3_Tf2-1"/>
</dbReference>
<dbReference type="EMBL" id="RXGB01002907">
    <property type="protein sequence ID" value="TMW93588.1"/>
    <property type="molecule type" value="Genomic_DNA"/>
</dbReference>
<dbReference type="PANTHER" id="PTHR46148">
    <property type="entry name" value="CHROMO DOMAIN-CONTAINING PROTEIN"/>
    <property type="match status" value="1"/>
</dbReference>
<dbReference type="InterPro" id="IPR036397">
    <property type="entry name" value="RNaseH_sf"/>
</dbReference>
<reference evidence="2" key="1">
    <citation type="submission" date="2019-05" db="EMBL/GenBank/DDBJ databases">
        <title>The de novo reference genome and transcriptome assemblies of the wild tomato species Solanum chilense.</title>
        <authorList>
            <person name="Stam R."/>
            <person name="Nosenko T."/>
            <person name="Hoerger A.C."/>
            <person name="Stephan W."/>
            <person name="Seidel M.A."/>
            <person name="Kuhn J.M.M."/>
            <person name="Haberer G."/>
            <person name="Tellier A."/>
        </authorList>
    </citation>
    <scope>NUCLEOTIDE SEQUENCE</scope>
    <source>
        <tissue evidence="2">Mature leaves</tissue>
    </source>
</reference>
<dbReference type="Pfam" id="PF24626">
    <property type="entry name" value="SH3_Tf2-1"/>
    <property type="match status" value="1"/>
</dbReference>
<organism evidence="2">
    <name type="scientific">Solanum chilense</name>
    <name type="common">Tomato</name>
    <name type="synonym">Lycopersicon chilense</name>
    <dbReference type="NCBI Taxonomy" id="4083"/>
    <lineage>
        <taxon>Eukaryota</taxon>
        <taxon>Viridiplantae</taxon>
        <taxon>Streptophyta</taxon>
        <taxon>Embryophyta</taxon>
        <taxon>Tracheophyta</taxon>
        <taxon>Spermatophyta</taxon>
        <taxon>Magnoliopsida</taxon>
        <taxon>eudicotyledons</taxon>
        <taxon>Gunneridae</taxon>
        <taxon>Pentapetalae</taxon>
        <taxon>asterids</taxon>
        <taxon>lamiids</taxon>
        <taxon>Solanales</taxon>
        <taxon>Solanaceae</taxon>
        <taxon>Solanoideae</taxon>
        <taxon>Solaneae</taxon>
        <taxon>Solanum</taxon>
        <taxon>Solanum subgen. Lycopersicon</taxon>
    </lineage>
</organism>
<dbReference type="InterPro" id="IPR012337">
    <property type="entry name" value="RNaseH-like_sf"/>
</dbReference>
<dbReference type="GO" id="GO:0003676">
    <property type="term" value="F:nucleic acid binding"/>
    <property type="evidence" value="ECO:0007669"/>
    <property type="project" value="InterPro"/>
</dbReference>
<comment type="caution">
    <text evidence="2">The sequence shown here is derived from an EMBL/GenBank/DDBJ whole genome shotgun (WGS) entry which is preliminary data.</text>
</comment>
<dbReference type="SUPFAM" id="SSF53098">
    <property type="entry name" value="Ribonuclease H-like"/>
    <property type="match status" value="1"/>
</dbReference>
<protein>
    <recommendedName>
        <fullName evidence="1">Tf2-1-like SH3-like domain-containing protein</fullName>
    </recommendedName>
</protein>
<dbReference type="Gene3D" id="3.30.420.10">
    <property type="entry name" value="Ribonuclease H-like superfamily/Ribonuclease H"/>
    <property type="match status" value="1"/>
</dbReference>
<name>A0A6N2BI06_SOLCI</name>
<evidence type="ECO:0000259" key="1">
    <source>
        <dbReference type="Pfam" id="PF24626"/>
    </source>
</evidence>
<dbReference type="AlphaFoldDB" id="A0A6N2BI06"/>
<feature type="domain" description="Tf2-1-like SH3-like" evidence="1">
    <location>
        <begin position="133"/>
        <end position="161"/>
    </location>
</feature>
<evidence type="ECO:0000313" key="2">
    <source>
        <dbReference type="EMBL" id="TMW93588.1"/>
    </source>
</evidence>
<sequence>MSVLYHPDKVNVVVDALSRITMGSASHVQESKKDLVKDIHRFWRSFQKWLGIKVKLSTAFHPQMDGQAEHTIQTLEDMIRDCIIDFKNVQMIRNWLKTYLRPKNYYTDDRIRDLEFEEDDKVYLKISSMKGWVGNVAYELRLPIELASVHPVFHASMLKKCISDPESILPIEGLGVEENLSYKDSPVEILDRQVKKFSNKEVASVKVLWKNHLVEGATWEAEADMKSRYPHTFDN</sequence>
<proteinExistence type="predicted"/>
<accession>A0A6N2BI06</accession>
<gene>
    <name evidence="2" type="ORF">EJD97_011413</name>
</gene>